<evidence type="ECO:0000313" key="12">
    <source>
        <dbReference type="Proteomes" id="UP001221142"/>
    </source>
</evidence>
<keyword evidence="7" id="KW-0539">Nucleus</keyword>
<dbReference type="PROSITE" id="PS50865">
    <property type="entry name" value="ZF_MYND_2"/>
    <property type="match status" value="1"/>
</dbReference>
<keyword evidence="5" id="KW-0238">DNA-binding</keyword>
<organism evidence="11 12">
    <name type="scientific">Roridomyces roridus</name>
    <dbReference type="NCBI Taxonomy" id="1738132"/>
    <lineage>
        <taxon>Eukaryota</taxon>
        <taxon>Fungi</taxon>
        <taxon>Dikarya</taxon>
        <taxon>Basidiomycota</taxon>
        <taxon>Agaricomycotina</taxon>
        <taxon>Agaricomycetes</taxon>
        <taxon>Agaricomycetidae</taxon>
        <taxon>Agaricales</taxon>
        <taxon>Marasmiineae</taxon>
        <taxon>Mycenaceae</taxon>
        <taxon>Roridomyces</taxon>
    </lineage>
</organism>
<dbReference type="InterPro" id="IPR024119">
    <property type="entry name" value="TF_DEAF-1"/>
</dbReference>
<reference evidence="11" key="1">
    <citation type="submission" date="2023-03" db="EMBL/GenBank/DDBJ databases">
        <title>Massive genome expansion in bonnet fungi (Mycena s.s.) driven by repeated elements and novel gene families across ecological guilds.</title>
        <authorList>
            <consortium name="Lawrence Berkeley National Laboratory"/>
            <person name="Harder C.B."/>
            <person name="Miyauchi S."/>
            <person name="Viragh M."/>
            <person name="Kuo A."/>
            <person name="Thoen E."/>
            <person name="Andreopoulos B."/>
            <person name="Lu D."/>
            <person name="Skrede I."/>
            <person name="Drula E."/>
            <person name="Henrissat B."/>
            <person name="Morin E."/>
            <person name="Kohler A."/>
            <person name="Barry K."/>
            <person name="LaButti K."/>
            <person name="Morin E."/>
            <person name="Salamov A."/>
            <person name="Lipzen A."/>
            <person name="Mereny Z."/>
            <person name="Hegedus B."/>
            <person name="Baldrian P."/>
            <person name="Stursova M."/>
            <person name="Weitz H."/>
            <person name="Taylor A."/>
            <person name="Grigoriev I.V."/>
            <person name="Nagy L.G."/>
            <person name="Martin F."/>
            <person name="Kauserud H."/>
        </authorList>
    </citation>
    <scope>NUCLEOTIDE SEQUENCE</scope>
    <source>
        <strain evidence="11">9284</strain>
    </source>
</reference>
<evidence type="ECO:0000256" key="1">
    <source>
        <dbReference type="ARBA" id="ARBA00022723"/>
    </source>
</evidence>
<evidence type="ECO:0000256" key="9">
    <source>
        <dbReference type="SAM" id="MobiDB-lite"/>
    </source>
</evidence>
<evidence type="ECO:0000256" key="3">
    <source>
        <dbReference type="ARBA" id="ARBA00022833"/>
    </source>
</evidence>
<dbReference type="InterPro" id="IPR002893">
    <property type="entry name" value="Znf_MYND"/>
</dbReference>
<feature type="region of interest" description="Disordered" evidence="9">
    <location>
        <begin position="1"/>
        <end position="44"/>
    </location>
</feature>
<dbReference type="PANTHER" id="PTHR10237:SF1">
    <property type="entry name" value="DEFORMED EPIDERMAL AUTOREGULATORY FACTOR 1 HOMOLOG"/>
    <property type="match status" value="1"/>
</dbReference>
<keyword evidence="4" id="KW-0805">Transcription regulation</keyword>
<evidence type="ECO:0000256" key="7">
    <source>
        <dbReference type="ARBA" id="ARBA00023242"/>
    </source>
</evidence>
<gene>
    <name evidence="11" type="ORF">FB45DRAFT_230815</name>
</gene>
<comment type="caution">
    <text evidence="11">The sequence shown here is derived from an EMBL/GenBank/DDBJ whole genome shotgun (WGS) entry which is preliminary data.</text>
</comment>
<dbReference type="Proteomes" id="UP001221142">
    <property type="component" value="Unassembled WGS sequence"/>
</dbReference>
<sequence length="467" mass="53090">MPRRKKVAPPVPTQDTELVRLSGQDWNAPHPAAHSPPPRPNKHTDRVAWNEWYERELKLRYTRLVDTPPMDERFEAEMDETIVELNLSIARTTKPLMRAEGLLIALALENLKYGRFEDDWKAMGVKKRRGLVLEGLYRGACSCPRENSRALCPELRIEVLLGDGEFGLIDLLKKIIAHDPTGNLRVKTPFLYEHPYIAHEYRCSENASPSLKAFAHRCLLLRTFCIVQTLTGILEAFNNHPLPPIISVDEDEDEISTCNTCEKEMDIQDVKLCSQCQITSYCSAACQKKDWSDHKKFCGKQDFDPDLTPSPEAPPSFIGCPPVVDGYVRTPSLWRQIEWLGTREAQDSLYRFDTKPGQTIKMVVPDPAFALEFLVARRRAMMSGDVSAVHMMYAFGAFTHGYGSNSELTVEQIVRQLQKDFNVEIKSESMEGGIPERPTDRERKEEADFFRRRLSSAGLGIFRVSAA</sequence>
<name>A0AAD7BBS5_9AGAR</name>
<dbReference type="AlphaFoldDB" id="A0AAD7BBS5"/>
<dbReference type="SUPFAM" id="SSF144232">
    <property type="entry name" value="HIT/MYND zinc finger-like"/>
    <property type="match status" value="1"/>
</dbReference>
<evidence type="ECO:0000313" key="11">
    <source>
        <dbReference type="EMBL" id="KAJ7616609.1"/>
    </source>
</evidence>
<keyword evidence="3" id="KW-0862">Zinc</keyword>
<evidence type="ECO:0000256" key="4">
    <source>
        <dbReference type="ARBA" id="ARBA00023015"/>
    </source>
</evidence>
<evidence type="ECO:0000256" key="2">
    <source>
        <dbReference type="ARBA" id="ARBA00022771"/>
    </source>
</evidence>
<dbReference type="PROSITE" id="PS01360">
    <property type="entry name" value="ZF_MYND_1"/>
    <property type="match status" value="1"/>
</dbReference>
<dbReference type="EMBL" id="JARKIF010000022">
    <property type="protein sequence ID" value="KAJ7616609.1"/>
    <property type="molecule type" value="Genomic_DNA"/>
</dbReference>
<keyword evidence="1" id="KW-0479">Metal-binding</keyword>
<evidence type="ECO:0000256" key="5">
    <source>
        <dbReference type="ARBA" id="ARBA00023125"/>
    </source>
</evidence>
<evidence type="ECO:0000256" key="6">
    <source>
        <dbReference type="ARBA" id="ARBA00023163"/>
    </source>
</evidence>
<dbReference type="Pfam" id="PF01753">
    <property type="entry name" value="zf-MYND"/>
    <property type="match status" value="1"/>
</dbReference>
<keyword evidence="6" id="KW-0804">Transcription</keyword>
<accession>A0AAD7BBS5</accession>
<evidence type="ECO:0000259" key="10">
    <source>
        <dbReference type="PROSITE" id="PS50865"/>
    </source>
</evidence>
<protein>
    <recommendedName>
        <fullName evidence="10">MYND-type domain-containing protein</fullName>
    </recommendedName>
</protein>
<evidence type="ECO:0000256" key="8">
    <source>
        <dbReference type="PROSITE-ProRule" id="PRU00134"/>
    </source>
</evidence>
<proteinExistence type="predicted"/>
<dbReference type="GO" id="GO:0003677">
    <property type="term" value="F:DNA binding"/>
    <property type="evidence" value="ECO:0007669"/>
    <property type="project" value="UniProtKB-KW"/>
</dbReference>
<dbReference type="GO" id="GO:0005634">
    <property type="term" value="C:nucleus"/>
    <property type="evidence" value="ECO:0007669"/>
    <property type="project" value="TreeGrafter"/>
</dbReference>
<dbReference type="GO" id="GO:0000981">
    <property type="term" value="F:DNA-binding transcription factor activity, RNA polymerase II-specific"/>
    <property type="evidence" value="ECO:0007669"/>
    <property type="project" value="TreeGrafter"/>
</dbReference>
<dbReference type="GO" id="GO:0008270">
    <property type="term" value="F:zinc ion binding"/>
    <property type="evidence" value="ECO:0007669"/>
    <property type="project" value="UniProtKB-KW"/>
</dbReference>
<dbReference type="PANTHER" id="PTHR10237">
    <property type="entry name" value="DEFORMED EPIDERMAL AUTOREGULATORY FACTOR 1 HOMOLOG SUPPRESSIN"/>
    <property type="match status" value="1"/>
</dbReference>
<feature type="domain" description="MYND-type" evidence="10">
    <location>
        <begin position="258"/>
        <end position="298"/>
    </location>
</feature>
<keyword evidence="2 8" id="KW-0863">Zinc-finger</keyword>
<keyword evidence="12" id="KW-1185">Reference proteome</keyword>
<dbReference type="Gene3D" id="6.10.140.2220">
    <property type="match status" value="1"/>
</dbReference>